<dbReference type="SMART" id="SM01286">
    <property type="entry name" value="SPT16"/>
    <property type="match status" value="1"/>
</dbReference>
<keyword evidence="3 10" id="KW-0235">DNA replication</keyword>
<feature type="coiled-coil region" evidence="11">
    <location>
        <begin position="440"/>
        <end position="467"/>
    </location>
</feature>
<reference evidence="16 17" key="1">
    <citation type="journal article" date="2009" name="Science">
        <title>Green evolution and dynamic adaptations revealed by genomes of the marine picoeukaryotes Micromonas.</title>
        <authorList>
            <person name="Worden A.Z."/>
            <person name="Lee J.H."/>
            <person name="Mock T."/>
            <person name="Rouze P."/>
            <person name="Simmons M.P."/>
            <person name="Aerts A.L."/>
            <person name="Allen A.E."/>
            <person name="Cuvelier M.L."/>
            <person name="Derelle E."/>
            <person name="Everett M.V."/>
            <person name="Foulon E."/>
            <person name="Grimwood J."/>
            <person name="Gundlach H."/>
            <person name="Henrissat B."/>
            <person name="Napoli C."/>
            <person name="McDonald S.M."/>
            <person name="Parker M.S."/>
            <person name="Rombauts S."/>
            <person name="Salamov A."/>
            <person name="Von Dassow P."/>
            <person name="Badger J.H."/>
            <person name="Coutinho P.M."/>
            <person name="Demir E."/>
            <person name="Dubchak I."/>
            <person name="Gentemann C."/>
            <person name="Eikrem W."/>
            <person name="Gready J.E."/>
            <person name="John U."/>
            <person name="Lanier W."/>
            <person name="Lindquist E.A."/>
            <person name="Lucas S."/>
            <person name="Mayer K.F."/>
            <person name="Moreau H."/>
            <person name="Not F."/>
            <person name="Otillar R."/>
            <person name="Panaud O."/>
            <person name="Pangilinan J."/>
            <person name="Paulsen I."/>
            <person name="Piegu B."/>
            <person name="Poliakov A."/>
            <person name="Robbens S."/>
            <person name="Schmutz J."/>
            <person name="Toulza E."/>
            <person name="Wyss T."/>
            <person name="Zelensky A."/>
            <person name="Zhou K."/>
            <person name="Armbrust E.V."/>
            <person name="Bhattacharya D."/>
            <person name="Goodenough U.W."/>
            <person name="Van de Peer Y."/>
            <person name="Grigoriev I.V."/>
        </authorList>
    </citation>
    <scope>NUCLEOTIDE SEQUENCE [LARGE SCALE GENOMIC DNA]</scope>
    <source>
        <strain evidence="16 17">CCMP1545</strain>
    </source>
</reference>
<dbReference type="EMBL" id="GG663735">
    <property type="protein sequence ID" value="EEH60642.1"/>
    <property type="molecule type" value="Genomic_DNA"/>
</dbReference>
<keyword evidence="17" id="KW-1185">Reference proteome</keyword>
<feature type="compositionally biased region" description="Acidic residues" evidence="12">
    <location>
        <begin position="949"/>
        <end position="1025"/>
    </location>
</feature>
<dbReference type="Pfam" id="PF00557">
    <property type="entry name" value="Peptidase_M24"/>
    <property type="match status" value="1"/>
</dbReference>
<dbReference type="InterPro" id="IPR029148">
    <property type="entry name" value="FACT-SPT16_Nlobe"/>
</dbReference>
<evidence type="ECO:0000256" key="9">
    <source>
        <dbReference type="ARBA" id="ARBA00023242"/>
    </source>
</evidence>
<dbReference type="Gene3D" id="3.90.230.10">
    <property type="entry name" value="Creatinase/methionine aminopeptidase superfamily"/>
    <property type="match status" value="1"/>
</dbReference>
<dbReference type="RefSeq" id="XP_003055390.1">
    <property type="nucleotide sequence ID" value="XM_003055344.1"/>
</dbReference>
<dbReference type="InterPro" id="IPR000994">
    <property type="entry name" value="Pept_M24"/>
</dbReference>
<dbReference type="GeneID" id="9681015"/>
<comment type="similarity">
    <text evidence="1 10">Belongs to the peptidase M24 family. SPT16 subfamily.</text>
</comment>
<dbReference type="InterPro" id="IPR036005">
    <property type="entry name" value="Creatinase/aminopeptidase-like"/>
</dbReference>
<dbReference type="OMA" id="YHINTIP"/>
<dbReference type="Gene3D" id="2.30.29.150">
    <property type="match status" value="1"/>
</dbReference>
<dbReference type="Gene3D" id="3.40.350.10">
    <property type="entry name" value="Creatinase/prolidase N-terminal domain"/>
    <property type="match status" value="1"/>
</dbReference>
<evidence type="ECO:0000256" key="5">
    <source>
        <dbReference type="ARBA" id="ARBA00023015"/>
    </source>
</evidence>
<keyword evidence="4 10" id="KW-0227">DNA damage</keyword>
<accession>C1MGW4</accession>
<keyword evidence="2 10" id="KW-0158">Chromosome</keyword>
<name>C1MGW4_MICPC</name>
<protein>
    <recommendedName>
        <fullName evidence="10">FACT complex subunit</fullName>
    </recommendedName>
</protein>
<evidence type="ECO:0000256" key="7">
    <source>
        <dbReference type="ARBA" id="ARBA00023163"/>
    </source>
</evidence>
<evidence type="ECO:0000259" key="14">
    <source>
        <dbReference type="SMART" id="SM01286"/>
    </source>
</evidence>
<dbReference type="GO" id="GO:0035101">
    <property type="term" value="C:FACT complex"/>
    <property type="evidence" value="ECO:0007669"/>
    <property type="project" value="UniProtKB-UniRule"/>
</dbReference>
<dbReference type="Gene3D" id="2.30.29.30">
    <property type="entry name" value="Pleckstrin-homology domain (PH domain)/Phosphotyrosine-binding domain (PTB)"/>
    <property type="match status" value="1"/>
</dbReference>
<feature type="region of interest" description="Disordered" evidence="12">
    <location>
        <begin position="477"/>
        <end position="501"/>
    </location>
</feature>
<evidence type="ECO:0000256" key="6">
    <source>
        <dbReference type="ARBA" id="ARBA00023054"/>
    </source>
</evidence>
<dbReference type="InterPro" id="IPR048969">
    <property type="entry name" value="FACT_SPT16_C"/>
</dbReference>
<keyword evidence="8 10" id="KW-0234">DNA repair</keyword>
<dbReference type="KEGG" id="mpp:MICPUCDRAFT_24033"/>
<dbReference type="PANTHER" id="PTHR13980">
    <property type="entry name" value="CDC68 RELATED"/>
    <property type="match status" value="1"/>
</dbReference>
<organism evidence="17">
    <name type="scientific">Micromonas pusilla (strain CCMP1545)</name>
    <name type="common">Picoplanktonic green alga</name>
    <dbReference type="NCBI Taxonomy" id="564608"/>
    <lineage>
        <taxon>Eukaryota</taxon>
        <taxon>Viridiplantae</taxon>
        <taxon>Chlorophyta</taxon>
        <taxon>Mamiellophyceae</taxon>
        <taxon>Mamiellales</taxon>
        <taxon>Mamiellaceae</taxon>
        <taxon>Micromonas</taxon>
    </lineage>
</organism>
<evidence type="ECO:0000256" key="3">
    <source>
        <dbReference type="ARBA" id="ARBA00022705"/>
    </source>
</evidence>
<dbReference type="SMART" id="SM01285">
    <property type="entry name" value="FACT-Spt16_Nlob"/>
    <property type="match status" value="1"/>
</dbReference>
<dbReference type="STRING" id="564608.C1MGW4"/>
<evidence type="ECO:0000256" key="1">
    <source>
        <dbReference type="ARBA" id="ARBA00010779"/>
    </source>
</evidence>
<comment type="subunit">
    <text evidence="10">Component of the FACT complex.</text>
</comment>
<dbReference type="FunFam" id="2.30.29.30:FF:000017">
    <property type="entry name" value="FACT complex subunit SPT16"/>
    <property type="match status" value="1"/>
</dbReference>
<keyword evidence="7 10" id="KW-0804">Transcription</keyword>
<dbReference type="Pfam" id="PF14826">
    <property type="entry name" value="FACT-Spt16_Nlob"/>
    <property type="match status" value="1"/>
</dbReference>
<feature type="domain" description="FACT complex subunit SPT16 N-terminal lobe" evidence="13">
    <location>
        <begin position="6"/>
        <end position="167"/>
    </location>
</feature>
<keyword evidence="5 10" id="KW-0805">Transcription regulation</keyword>
<dbReference type="Gene3D" id="2.30.29.210">
    <property type="entry name" value="FACT complex subunit Spt16p/Cdc68p"/>
    <property type="match status" value="1"/>
</dbReference>
<evidence type="ECO:0000256" key="4">
    <source>
        <dbReference type="ARBA" id="ARBA00022763"/>
    </source>
</evidence>
<dbReference type="InterPro" id="IPR011993">
    <property type="entry name" value="PH-like_dom_sf"/>
</dbReference>
<dbReference type="Pfam" id="PF08512">
    <property type="entry name" value="Rttp106-like_middle"/>
    <property type="match status" value="1"/>
</dbReference>
<comment type="function">
    <text evidence="10">Component of the FACT complex, a general chromatin factor that acts to reorganize nucleosomes. The FACT complex is involved in multiple processes that require DNA as a template such as mRNA elongation, DNA replication and DNA repair. During transcription elongation the FACT complex acts as a histone chaperone that both destabilizes and restores nucleosomal structure. It facilitates the passage of RNA polymerase II and transcription by promoting the dissociation of one histone H2A-H2B dimer from the nucleosome, then subsequently promotes the reestablishment of the nucleosome following the passage of RNA polymerase II.</text>
</comment>
<dbReference type="GO" id="GO:0006281">
    <property type="term" value="P:DNA repair"/>
    <property type="evidence" value="ECO:0007669"/>
    <property type="project" value="UniProtKB-UniRule"/>
</dbReference>
<evidence type="ECO:0000256" key="8">
    <source>
        <dbReference type="ARBA" id="ARBA00023204"/>
    </source>
</evidence>
<evidence type="ECO:0000256" key="11">
    <source>
        <dbReference type="SAM" id="Coils"/>
    </source>
</evidence>
<dbReference type="InterPro" id="IPR056595">
    <property type="entry name" value="Fact-SPT16_PH"/>
</dbReference>
<sequence length="1044" mass="114154">MSGPTIDGDLCASRLRAMRASWTANAEPMWANATACLLGTGSNKEDDLRYLKSASMQIWLFQYELPDTLMLFTKDELHVVTGGKKATLVSSVAEKVLADANVTVVVHVKPKGEDGKTQVDEVVDLIAERGLIVGAVAKEAEEGALVTHAHARLKEKGVKIVEVAAGLADAMSVRDATEATTMKKAASLAAKAMRWCVDTIEGVVNDETKISHAKLSEQCEDVILEPSKLGMKDVEAEDVDICYPPILQSGGEYELKLSAQSSDKKLHYGVVTISLGARVMQYCANVARTLMIDPTKAMEDVYAAALAAQEAALKALVDGADLAAPHDAAKAALIAANPNGMGEQLAAKLGKTIGTAIGLELRESSMTLGPKSRGAPQKIKAGQCYNVQIALNGLANADAKEGSKSATYAILIADTAAVAKDGAAADVMTKATTKALKDIAYQINDSAEEEEEEAAAANKKQAKAARVEEGGVVMDAKTRGEEGGPTDEDARRRKQAALADKKNQETYARLVGAKNAMASGGKGGATADFVAYESMADVPVPRGADPVLAVDRDNETVLLPIHGGLVPFHIMAVKSVSVTQDGGRSFVRINFNAPTAPGAIAANSTYPANMKFPDLTFLREISYRSSDTKHANYIVQEMRALKRTVSQRETEKAERATLVRQERLVLSHGRVHRLVGLWMLPTFGGRGGRKAGTLEAHTNGLRYVGAKADEQVDIIYSNVKFAFFQPAKKEIKTLIHFHLHNPIMIGKKKTHDVQFYMEIMEAVQSLDGGRRNMYDPDEIEEEQRDREREKRIHKEFSGFCRKVQDIWEKDFPQLNLEFDSPYHDLAFDGVPFKSTVRILPTATCLVELTEFPPLVVSSSDIEVVNLERVGFHLKNFDMAIVFKDFTKDVHRIDQIPVQNLDNIKQWLGTLDIKYYEGKANLNWKPLLKQIKEDPDDWLQAGGWEFLNNEVEDDDDEDGEGGEESESDFAPSESEEESEEESESESVEESDDDDEEYDEDSEDEGMDWDELEEEAMAADEEASDGDDDRKRKKGGGGGGGKKQRR</sequence>
<dbReference type="eggNOG" id="KOG1189">
    <property type="taxonomic scope" value="Eukaryota"/>
</dbReference>
<keyword evidence="9 10" id="KW-0539">Nucleus</keyword>
<feature type="region of interest" description="Disordered" evidence="12">
    <location>
        <begin position="949"/>
        <end position="1044"/>
    </location>
</feature>
<evidence type="ECO:0000256" key="10">
    <source>
        <dbReference type="RuleBase" id="RU367052"/>
    </source>
</evidence>
<dbReference type="InterPro" id="IPR013953">
    <property type="entry name" value="FACT_SPT16_M"/>
</dbReference>
<feature type="domain" description="Histone chaperone RTT106/FACT complex subunit SPT16-like middle" evidence="15">
    <location>
        <begin position="827"/>
        <end position="917"/>
    </location>
</feature>
<evidence type="ECO:0000256" key="12">
    <source>
        <dbReference type="SAM" id="MobiDB-lite"/>
    </source>
</evidence>
<keyword evidence="6 11" id="KW-0175">Coiled coil</keyword>
<dbReference type="InterPro" id="IPR029149">
    <property type="entry name" value="Creatin/AminoP/Spt16_N"/>
</dbReference>
<dbReference type="GO" id="GO:0006260">
    <property type="term" value="P:DNA replication"/>
    <property type="evidence" value="ECO:0007669"/>
    <property type="project" value="UniProtKB-KW"/>
</dbReference>
<dbReference type="PANTHER" id="PTHR13980:SF15">
    <property type="entry name" value="FACT COMPLEX SUBUNIT SPT16"/>
    <property type="match status" value="1"/>
</dbReference>
<dbReference type="InterPro" id="IPR013719">
    <property type="entry name" value="RTT106/SPT16-like_middle_dom"/>
</dbReference>
<dbReference type="InterPro" id="IPR040258">
    <property type="entry name" value="Spt16"/>
</dbReference>
<dbReference type="OrthoDB" id="10251642at2759"/>
<evidence type="ECO:0000313" key="16">
    <source>
        <dbReference type="EMBL" id="EEH60642.1"/>
    </source>
</evidence>
<dbReference type="FunFam" id="3.90.230.10:FF:000005">
    <property type="entry name" value="FACT complex subunit spt16"/>
    <property type="match status" value="1"/>
</dbReference>
<dbReference type="FunFam" id="2.30.29.150:FF:000004">
    <property type="entry name" value="FACT complex subunit SPT16"/>
    <property type="match status" value="1"/>
</dbReference>
<comment type="subcellular location">
    <subcellularLocation>
        <location evidence="10">Nucleus</location>
    </subcellularLocation>
    <subcellularLocation>
        <location evidence="10">Chromosome</location>
    </subcellularLocation>
</comment>
<dbReference type="SUPFAM" id="SSF55920">
    <property type="entry name" value="Creatinase/aminopeptidase"/>
    <property type="match status" value="1"/>
</dbReference>
<dbReference type="Pfam" id="PF24824">
    <property type="entry name" value="PH_SPT16"/>
    <property type="match status" value="1"/>
</dbReference>
<dbReference type="Proteomes" id="UP000001876">
    <property type="component" value="Unassembled WGS sequence"/>
</dbReference>
<feature type="domain" description="FACT complex subunit SPT16 middle" evidence="14">
    <location>
        <begin position="548"/>
        <end position="703"/>
    </location>
</feature>
<dbReference type="GO" id="GO:0031491">
    <property type="term" value="F:nucleosome binding"/>
    <property type="evidence" value="ECO:0007669"/>
    <property type="project" value="TreeGrafter"/>
</dbReference>
<evidence type="ECO:0000259" key="15">
    <source>
        <dbReference type="SMART" id="SM01287"/>
    </source>
</evidence>
<dbReference type="Pfam" id="PF21091">
    <property type="entry name" value="SPT16_C"/>
    <property type="match status" value="1"/>
</dbReference>
<dbReference type="AlphaFoldDB" id="C1MGW4"/>
<dbReference type="SMART" id="SM01287">
    <property type="entry name" value="Rtt106"/>
    <property type="match status" value="1"/>
</dbReference>
<gene>
    <name evidence="16" type="ORF">MICPUCDRAFT_24033</name>
</gene>
<evidence type="ECO:0000313" key="17">
    <source>
        <dbReference type="Proteomes" id="UP000001876"/>
    </source>
</evidence>
<evidence type="ECO:0000256" key="2">
    <source>
        <dbReference type="ARBA" id="ARBA00022454"/>
    </source>
</evidence>
<feature type="compositionally biased region" description="Gly residues" evidence="12">
    <location>
        <begin position="1034"/>
        <end position="1044"/>
    </location>
</feature>
<dbReference type="Pfam" id="PF08644">
    <property type="entry name" value="SPT16"/>
    <property type="match status" value="1"/>
</dbReference>
<dbReference type="GO" id="GO:0006368">
    <property type="term" value="P:transcription elongation by RNA polymerase II"/>
    <property type="evidence" value="ECO:0007669"/>
    <property type="project" value="TreeGrafter"/>
</dbReference>
<proteinExistence type="inferred from homology"/>
<evidence type="ECO:0000259" key="13">
    <source>
        <dbReference type="SMART" id="SM01285"/>
    </source>
</evidence>